<keyword evidence="10 11" id="KW-0539">Nucleus</keyword>
<evidence type="ECO:0000313" key="15">
    <source>
        <dbReference type="Proteomes" id="UP000887577"/>
    </source>
</evidence>
<dbReference type="InterPro" id="IPR050274">
    <property type="entry name" value="Nuclear_hormone_rcpt_NR2"/>
</dbReference>
<evidence type="ECO:0000313" key="16">
    <source>
        <dbReference type="WBParaSite" id="PSU_v2.g1655.t1"/>
    </source>
</evidence>
<dbReference type="SMART" id="SM00399">
    <property type="entry name" value="ZnF_C4"/>
    <property type="match status" value="1"/>
</dbReference>
<dbReference type="InterPro" id="IPR000536">
    <property type="entry name" value="Nucl_hrmn_rcpt_lig-bd"/>
</dbReference>
<dbReference type="GO" id="GO:0000978">
    <property type="term" value="F:RNA polymerase II cis-regulatory region sequence-specific DNA binding"/>
    <property type="evidence" value="ECO:0007669"/>
    <property type="project" value="InterPro"/>
</dbReference>
<dbReference type="Gene3D" id="3.30.50.10">
    <property type="entry name" value="Erythroid Transcription Factor GATA-1, subunit A"/>
    <property type="match status" value="1"/>
</dbReference>
<sequence>MSAWYAHDYQPDLSFEYVDNHCDIKHDFSSYPLECKPSSSIGRSSVFSSTTDDSSHVKSGRSTAECDIKPDVIEISTEKAPRECVVCFQPTSCYHYDVPACTGCKTFFRRCLVTNREYKCQYGGHCDITQGQDCKGCRFERCIISGMNAAAIQYPKTVDGKKIVEKVKVLKRKIIEDNKPVVSKMLPAFSQTKERQEIDFLLYLEAKQRRLRESTYNPQQLFRTSLRDLLQKSSELSLADKYEKPSEWPMNQQAITERIKKGKEEIKRSGKYFVGCDLILTIEVAKILPAFNFLTLDDQEALMRHVVVVNMVLTQSFYSYLQHLDVIIYPNGVVPVKMDEIFGRVPMQVKIETHTRSVQSLSRTSITAEQFVLLKAIIYCHPACDNLSSEGREIITKYHERYSGILLRHLQDEYGNQAGASKYGSLICLIEAYFHFAEKSKQIHLMHKINRKCMNHSCMTLVEECMQ</sequence>
<dbReference type="GO" id="GO:0003700">
    <property type="term" value="F:DNA-binding transcription factor activity"/>
    <property type="evidence" value="ECO:0007669"/>
    <property type="project" value="InterPro"/>
</dbReference>
<evidence type="ECO:0000256" key="7">
    <source>
        <dbReference type="ARBA" id="ARBA00023125"/>
    </source>
</evidence>
<dbReference type="SUPFAM" id="SSF57716">
    <property type="entry name" value="Glucocorticoid receptor-like (DNA-binding domain)"/>
    <property type="match status" value="1"/>
</dbReference>
<dbReference type="WBParaSite" id="PSU_v2.g1655.t1">
    <property type="protein sequence ID" value="PSU_v2.g1655.t1"/>
    <property type="gene ID" value="PSU_v2.g1655"/>
</dbReference>
<dbReference type="InterPro" id="IPR013088">
    <property type="entry name" value="Znf_NHR/GATA"/>
</dbReference>
<keyword evidence="6 11" id="KW-0805">Transcription regulation</keyword>
<dbReference type="InterPro" id="IPR035500">
    <property type="entry name" value="NHR-like_dom_sf"/>
</dbReference>
<proteinExistence type="inferred from homology"/>
<evidence type="ECO:0000256" key="4">
    <source>
        <dbReference type="ARBA" id="ARBA00022771"/>
    </source>
</evidence>
<evidence type="ECO:0000256" key="2">
    <source>
        <dbReference type="ARBA" id="ARBA00005993"/>
    </source>
</evidence>
<dbReference type="Pfam" id="PF00104">
    <property type="entry name" value="Hormone_recep"/>
    <property type="match status" value="1"/>
</dbReference>
<feature type="region of interest" description="Disordered" evidence="12">
    <location>
        <begin position="37"/>
        <end position="59"/>
    </location>
</feature>
<dbReference type="AlphaFoldDB" id="A0A914YCS6"/>
<dbReference type="PRINTS" id="PR00047">
    <property type="entry name" value="STROIDFINGER"/>
</dbReference>
<dbReference type="GO" id="GO:0005634">
    <property type="term" value="C:nucleus"/>
    <property type="evidence" value="ECO:0007669"/>
    <property type="project" value="UniProtKB-SubCell"/>
</dbReference>
<feature type="domain" description="Nuclear receptor" evidence="13">
    <location>
        <begin position="81"/>
        <end position="154"/>
    </location>
</feature>
<dbReference type="Pfam" id="PF00105">
    <property type="entry name" value="zf-C4"/>
    <property type="match status" value="1"/>
</dbReference>
<dbReference type="CDD" id="cd06960">
    <property type="entry name" value="NR_DBD_HNF4A"/>
    <property type="match status" value="1"/>
</dbReference>
<dbReference type="InterPro" id="IPR001628">
    <property type="entry name" value="Znf_hrmn_rcpt"/>
</dbReference>
<organism evidence="15 16">
    <name type="scientific">Panagrolaimus superbus</name>
    <dbReference type="NCBI Taxonomy" id="310955"/>
    <lineage>
        <taxon>Eukaryota</taxon>
        <taxon>Metazoa</taxon>
        <taxon>Ecdysozoa</taxon>
        <taxon>Nematoda</taxon>
        <taxon>Chromadorea</taxon>
        <taxon>Rhabditida</taxon>
        <taxon>Tylenchina</taxon>
        <taxon>Panagrolaimomorpha</taxon>
        <taxon>Panagrolaimoidea</taxon>
        <taxon>Panagrolaimidae</taxon>
        <taxon>Panagrolaimus</taxon>
    </lineage>
</organism>
<keyword evidence="4 11" id="KW-0863">Zinc-finger</keyword>
<keyword evidence="15" id="KW-1185">Reference proteome</keyword>
<protein>
    <submittedName>
        <fullName evidence="16">Uncharacterized protein</fullName>
    </submittedName>
</protein>
<evidence type="ECO:0000256" key="11">
    <source>
        <dbReference type="RuleBase" id="RU004334"/>
    </source>
</evidence>
<keyword evidence="3 11" id="KW-0479">Metal-binding</keyword>
<evidence type="ECO:0000259" key="13">
    <source>
        <dbReference type="PROSITE" id="PS51030"/>
    </source>
</evidence>
<feature type="domain" description="NR LBD" evidence="14">
    <location>
        <begin position="228"/>
        <end position="467"/>
    </location>
</feature>
<comment type="similarity">
    <text evidence="2 11">Belongs to the nuclear hormone receptor family.</text>
</comment>
<evidence type="ECO:0000256" key="6">
    <source>
        <dbReference type="ARBA" id="ARBA00023015"/>
    </source>
</evidence>
<keyword evidence="7 11" id="KW-0238">DNA-binding</keyword>
<evidence type="ECO:0000256" key="10">
    <source>
        <dbReference type="ARBA" id="ARBA00023242"/>
    </source>
</evidence>
<dbReference type="SUPFAM" id="SSF48508">
    <property type="entry name" value="Nuclear receptor ligand-binding domain"/>
    <property type="match status" value="1"/>
</dbReference>
<name>A0A914YCS6_9BILA</name>
<keyword evidence="5 11" id="KW-0862">Zinc</keyword>
<reference evidence="16" key="1">
    <citation type="submission" date="2022-11" db="UniProtKB">
        <authorList>
            <consortium name="WormBaseParasite"/>
        </authorList>
    </citation>
    <scope>IDENTIFICATION</scope>
</reference>
<dbReference type="InterPro" id="IPR049636">
    <property type="entry name" value="HNF4-like_DBD"/>
</dbReference>
<evidence type="ECO:0000256" key="12">
    <source>
        <dbReference type="SAM" id="MobiDB-lite"/>
    </source>
</evidence>
<dbReference type="PROSITE" id="PS00031">
    <property type="entry name" value="NUCLEAR_REC_DBD_1"/>
    <property type="match status" value="1"/>
</dbReference>
<dbReference type="Gene3D" id="1.10.565.10">
    <property type="entry name" value="Retinoid X Receptor"/>
    <property type="match status" value="1"/>
</dbReference>
<dbReference type="PANTHER" id="PTHR24083">
    <property type="entry name" value="NUCLEAR HORMONE RECEPTOR"/>
    <property type="match status" value="1"/>
</dbReference>
<comment type="subcellular location">
    <subcellularLocation>
        <location evidence="1 11">Nucleus</location>
    </subcellularLocation>
</comment>
<dbReference type="GO" id="GO:0008270">
    <property type="term" value="F:zinc ion binding"/>
    <property type="evidence" value="ECO:0007669"/>
    <property type="project" value="UniProtKB-KW"/>
</dbReference>
<dbReference type="PROSITE" id="PS51843">
    <property type="entry name" value="NR_LBD"/>
    <property type="match status" value="1"/>
</dbReference>
<evidence type="ECO:0000256" key="9">
    <source>
        <dbReference type="ARBA" id="ARBA00023170"/>
    </source>
</evidence>
<dbReference type="PROSITE" id="PS51030">
    <property type="entry name" value="NUCLEAR_REC_DBD_2"/>
    <property type="match status" value="1"/>
</dbReference>
<evidence type="ECO:0000256" key="3">
    <source>
        <dbReference type="ARBA" id="ARBA00022723"/>
    </source>
</evidence>
<accession>A0A914YCS6</accession>
<evidence type="ECO:0000259" key="14">
    <source>
        <dbReference type="PROSITE" id="PS51843"/>
    </source>
</evidence>
<evidence type="ECO:0000256" key="1">
    <source>
        <dbReference type="ARBA" id="ARBA00004123"/>
    </source>
</evidence>
<keyword evidence="8 11" id="KW-0804">Transcription</keyword>
<evidence type="ECO:0000256" key="8">
    <source>
        <dbReference type="ARBA" id="ARBA00023163"/>
    </source>
</evidence>
<feature type="compositionally biased region" description="Low complexity" evidence="12">
    <location>
        <begin position="38"/>
        <end position="52"/>
    </location>
</feature>
<dbReference type="SMART" id="SM00430">
    <property type="entry name" value="HOLI"/>
    <property type="match status" value="1"/>
</dbReference>
<dbReference type="Proteomes" id="UP000887577">
    <property type="component" value="Unplaced"/>
</dbReference>
<evidence type="ECO:0000256" key="5">
    <source>
        <dbReference type="ARBA" id="ARBA00022833"/>
    </source>
</evidence>
<keyword evidence="9 11" id="KW-0675">Receptor</keyword>